<sequence length="162" mass="18270">MAENYIAIYNKTLIAEGNLAAIVRQVKSIEPPQAAKLPVKRGRPKLGVQSKEVTLLPKHWEWLTSQRGGASVTLRRLIDQAIKNVTPEQVIQMKQNQLYNLLNLFADDAGFEEATRALYRNNKANFMQAIATWPKDLQQLIQEKFVAIHQLHSGKNNDNGPA</sequence>
<protein>
    <submittedName>
        <fullName evidence="1">DUF2239 family protein</fullName>
    </submittedName>
</protein>
<dbReference type="Proteomes" id="UP001548189">
    <property type="component" value="Unassembled WGS sequence"/>
</dbReference>
<accession>A0ABV2BRP1</accession>
<reference evidence="1 2" key="1">
    <citation type="submission" date="2024-06" db="EMBL/GenBank/DDBJ databases">
        <authorList>
            <person name="Li F."/>
        </authorList>
    </citation>
    <scope>NUCLEOTIDE SEQUENCE [LARGE SCALE GENOMIC DNA]</scope>
    <source>
        <strain evidence="1 2">GXAS 311</strain>
    </source>
</reference>
<dbReference type="Pfam" id="PF09998">
    <property type="entry name" value="DUF2239"/>
    <property type="match status" value="1"/>
</dbReference>
<comment type="caution">
    <text evidence="1">The sequence shown here is derived from an EMBL/GenBank/DDBJ whole genome shotgun (WGS) entry which is preliminary data.</text>
</comment>
<name>A0ABV2BRP1_9GAMM</name>
<keyword evidence="2" id="KW-1185">Reference proteome</keyword>
<proteinExistence type="predicted"/>
<gene>
    <name evidence="1" type="ORF">ABVT43_05680</name>
</gene>
<evidence type="ECO:0000313" key="1">
    <source>
        <dbReference type="EMBL" id="MET1254610.1"/>
    </source>
</evidence>
<organism evidence="1 2">
    <name type="scientific">Aliikangiella maris</name>
    <dbReference type="NCBI Taxonomy" id="3162458"/>
    <lineage>
        <taxon>Bacteria</taxon>
        <taxon>Pseudomonadati</taxon>
        <taxon>Pseudomonadota</taxon>
        <taxon>Gammaproteobacteria</taxon>
        <taxon>Oceanospirillales</taxon>
        <taxon>Pleioneaceae</taxon>
        <taxon>Aliikangiella</taxon>
    </lineage>
</organism>
<dbReference type="InterPro" id="IPR018715">
    <property type="entry name" value="DUF2239"/>
</dbReference>
<evidence type="ECO:0000313" key="2">
    <source>
        <dbReference type="Proteomes" id="UP001548189"/>
    </source>
</evidence>
<dbReference type="EMBL" id="JBEVCJ010000004">
    <property type="protein sequence ID" value="MET1254610.1"/>
    <property type="molecule type" value="Genomic_DNA"/>
</dbReference>